<proteinExistence type="predicted"/>
<dbReference type="Gene3D" id="3.40.50.150">
    <property type="entry name" value="Vaccinia Virus protein VP39"/>
    <property type="match status" value="1"/>
</dbReference>
<evidence type="ECO:0000313" key="5">
    <source>
        <dbReference type="Proteomes" id="UP001642464"/>
    </source>
</evidence>
<accession>A0ABP0JFY3</accession>
<dbReference type="SUPFAM" id="SSF53335">
    <property type="entry name" value="S-adenosyl-L-methionine-dependent methyltransferases"/>
    <property type="match status" value="1"/>
</dbReference>
<name>A0ABP0JFY3_9DINO</name>
<evidence type="ECO:0000256" key="2">
    <source>
        <dbReference type="ARBA" id="ARBA00022679"/>
    </source>
</evidence>
<feature type="region of interest" description="Disordered" evidence="3">
    <location>
        <begin position="103"/>
        <end position="129"/>
    </location>
</feature>
<comment type="caution">
    <text evidence="4">The sequence shown here is derived from an EMBL/GenBank/DDBJ whole genome shotgun (WGS) entry which is preliminary data.</text>
</comment>
<reference evidence="4 5" key="1">
    <citation type="submission" date="2024-02" db="EMBL/GenBank/DDBJ databases">
        <authorList>
            <person name="Chen Y."/>
            <person name="Shah S."/>
            <person name="Dougan E. K."/>
            <person name="Thang M."/>
            <person name="Chan C."/>
        </authorList>
    </citation>
    <scope>NUCLEOTIDE SEQUENCE [LARGE SCALE GENOMIC DNA]</scope>
</reference>
<evidence type="ECO:0000256" key="3">
    <source>
        <dbReference type="SAM" id="MobiDB-lite"/>
    </source>
</evidence>
<dbReference type="InterPro" id="IPR001525">
    <property type="entry name" value="C5_MeTfrase"/>
</dbReference>
<dbReference type="Proteomes" id="UP001642464">
    <property type="component" value="Unassembled WGS sequence"/>
</dbReference>
<keyword evidence="5" id="KW-1185">Reference proteome</keyword>
<feature type="compositionally biased region" description="Basic and acidic residues" evidence="3">
    <location>
        <begin position="103"/>
        <end position="113"/>
    </location>
</feature>
<dbReference type="InterPro" id="IPR029063">
    <property type="entry name" value="SAM-dependent_MTases_sf"/>
</dbReference>
<keyword evidence="2" id="KW-0808">Transferase</keyword>
<dbReference type="EMBL" id="CAXAMM010007114">
    <property type="protein sequence ID" value="CAK9013316.1"/>
    <property type="molecule type" value="Genomic_DNA"/>
</dbReference>
<organism evidence="4 5">
    <name type="scientific">Durusdinium trenchii</name>
    <dbReference type="NCBI Taxonomy" id="1381693"/>
    <lineage>
        <taxon>Eukaryota</taxon>
        <taxon>Sar</taxon>
        <taxon>Alveolata</taxon>
        <taxon>Dinophyceae</taxon>
        <taxon>Suessiales</taxon>
        <taxon>Symbiodiniaceae</taxon>
        <taxon>Durusdinium</taxon>
    </lineage>
</organism>
<gene>
    <name evidence="4" type="ORF">SCF082_LOCUS11884</name>
</gene>
<evidence type="ECO:0000313" key="4">
    <source>
        <dbReference type="EMBL" id="CAK9013316.1"/>
    </source>
</evidence>
<evidence type="ECO:0000256" key="1">
    <source>
        <dbReference type="ARBA" id="ARBA00022603"/>
    </source>
</evidence>
<evidence type="ECO:0008006" key="6">
    <source>
        <dbReference type="Google" id="ProtNLM"/>
    </source>
</evidence>
<feature type="region of interest" description="Disordered" evidence="3">
    <location>
        <begin position="1"/>
        <end position="28"/>
    </location>
</feature>
<dbReference type="Pfam" id="PF00145">
    <property type="entry name" value="DNA_methylase"/>
    <property type="match status" value="1"/>
</dbReference>
<keyword evidence="1" id="KW-0489">Methyltransferase</keyword>
<sequence>MAECNHCAAVSTRSGAGKHKSEKPPPLGIVFKGTTKAIRLSDLSVKEEMWLENGRPHEYVYLPESDEEDDKNDQPCLQCNTGGGWDELAGEEIQAFASHQERIAEAEADKDSESSTLSLPGLDPEEDVGERVRRYQASLDRQKNKQGATADVLGGTYWVEPFMRIVEELKLCPEPTETEGFSGFSFNKGMDLLSGCTGMGAEAWLLGIPVSRYNCSDPKSESFHIVNENFRYDAIGIHRFHKNLQEQMAEMCDPTHSDAPKVEQLMEDPDMAIIGTPCQPFSKQRTKRSVEGSVRGHSKFDTTFVDLIAWLATFEPKCGCCEQVEGLDRPESASNKTTPMERRNSENSCFFFCFNDLQKRVPNRPNMSWRVLQLA</sequence>
<protein>
    <recommendedName>
        <fullName evidence="6">DNA (cytosine-5-)-methyltransferase</fullName>
    </recommendedName>
</protein>